<comment type="similarity">
    <text evidence="2">Belongs to the phytoreovirus non-structural protein 10 family.</text>
</comment>
<organismHost>
    <name type="scientific">Oryza sativa</name>
    <name type="common">Rice</name>
    <dbReference type="NCBI Taxonomy" id="4530"/>
</organismHost>
<evidence type="ECO:0000256" key="3">
    <source>
        <dbReference type="ARBA" id="ARBA00018582"/>
    </source>
</evidence>
<proteinExistence type="inferred from homology"/>
<name>A5HIX9_RGDV</name>
<reference evidence="4" key="1">
    <citation type="submission" date="2007-03" db="EMBL/GenBank/DDBJ databases">
        <authorList>
            <person name="Zhao Q."/>
            <person name="Li H.P."/>
        </authorList>
    </citation>
    <scope>NUCLEOTIDE SEQUENCE</scope>
    <source>
        <strain evidence="4">Guangdong</strain>
    </source>
</reference>
<dbReference type="EMBL" id="EF532326">
    <property type="protein sequence ID" value="ABQ01714.1"/>
    <property type="molecule type" value="Genomic_RNA"/>
</dbReference>
<sequence length="355" mass="39986">MDADTERVIKLHVDLIKNHQIYGVLTKFDAIRKLRLTADGNTNNASRAALSKLQELASSGEAYVVSDLACRTVETSDIVKAVIFTPHSVISRGKLIKDIIPYGVMAAAIVYVPETITILDSIQFYGENHVSRPYSMVVLIDACKEIGTEVVGSDYDTYYYCQAPEYGKNLLKMGTMRPNLPAIVRLSMGDLCYGAAVSSHTMAAKYLKLFNRLPNGFTPKSHLLKIYLVLEMDQFKEIVQEMMAKGGHEYNDSKNLLSRTTMFNPDHAYTHIIFWRGWSSTYKEFLSQDQLTTFTGRPGVAGDLGVWTFSIPSMFNDGRVYIRYKFFPLHAKKREHNSGKGISLYPDLESLKLES</sequence>
<accession>A5HIX9</accession>
<comment type="function">
    <text evidence="1">Suppressor of RNA-mediated gene silencing, also known as post-transcriptional gene silencing (PTGS), a mechanism of plant viral defense that limits the accumulation of viral RNAs.</text>
</comment>
<organismHost>
    <name type="scientific">Nephotettix cincticeps</name>
    <name type="common">Green rice leafhopper</name>
    <name type="synonym">Selenocephalus cincticeps</name>
    <dbReference type="NCBI Taxonomy" id="94400"/>
</organismHost>
<organism evidence="4">
    <name type="scientific">Rice gall dwarf virus</name>
    <name type="common">RGDV</name>
    <dbReference type="NCBI Taxonomy" id="10986"/>
    <lineage>
        <taxon>Viruses</taxon>
        <taxon>Riboviria</taxon>
        <taxon>Orthornavirae</taxon>
        <taxon>Duplornaviricota</taxon>
        <taxon>Resentoviricetes</taxon>
        <taxon>Reovirales</taxon>
        <taxon>Sedoreoviridae</taxon>
        <taxon>Phytoreovirus</taxon>
        <taxon>Phytoreovirus betaoryzae</taxon>
    </lineage>
</organism>
<dbReference type="Pfam" id="PF05451">
    <property type="entry name" value="Phytoreo_Pns"/>
    <property type="match status" value="1"/>
</dbReference>
<evidence type="ECO:0000256" key="1">
    <source>
        <dbReference type="ARBA" id="ARBA00003179"/>
    </source>
</evidence>
<evidence type="ECO:0000256" key="2">
    <source>
        <dbReference type="ARBA" id="ARBA00005920"/>
    </source>
</evidence>
<evidence type="ECO:0000313" key="4">
    <source>
        <dbReference type="EMBL" id="ABQ01714.1"/>
    </source>
</evidence>
<dbReference type="InterPro" id="IPR008777">
    <property type="entry name" value="Phytoreo_Pns"/>
</dbReference>
<protein>
    <recommendedName>
        <fullName evidence="3">Suppressor of RNA-mediated gene silencing</fullName>
    </recommendedName>
</protein>